<reference evidence="4 5" key="1">
    <citation type="submission" date="2025-04" db="UniProtKB">
        <authorList>
            <consortium name="RefSeq"/>
        </authorList>
    </citation>
    <scope>IDENTIFICATION</scope>
    <source>
        <strain evidence="4 5">11010-0011.00</strain>
        <tissue evidence="4 5">Whole body</tissue>
    </source>
</reference>
<evidence type="ECO:0000313" key="5">
    <source>
        <dbReference type="RefSeq" id="XP_030379028.1"/>
    </source>
</evidence>
<dbReference type="AlphaFoldDB" id="A0A6J2TSH6"/>
<dbReference type="RefSeq" id="XP_030379029.1">
    <property type="nucleotide sequence ID" value="XM_030523169.1"/>
</dbReference>
<sequence>MSSTSERKRYHKDNAPTDDILTLINLVRQNPALYNYKLQPNQRRRSDILSGWQEVAQQIGNKYTVQEVRRKWKNLRDTYHQYRLRTPKCIEGRLSKWRYAKELEFLSKVYQPKLKSQRQQSYDASTTTTLPIGAMLQLKPQDDDDEDVVDDDGQSDHALSHHATTQITMVNDETETFILTAYEESVADDVVTHHHTHSSGHHHQHHHHHHHHQSQHDGSISSIELSHITTDDVVDDVDDDDDVDQDGQVVDIVKHELDEDGATGAEVDYEEVCLYEEATGAHTSVDCEMGVGDGVDGSSDVTDSKSFHYIDAHDFCIADIESQTEAQVRGQHHFSSHSATIPSSSSVVSNSVLSGGAVVADAKLKNLTLVTTTAAAPSTHRHDGAHQQIALVDVTEATSTSVTISSTPAVALTAATVTTTAAAALCNTTSFTTPTAAILQLPPLTSASLSGAGTPINTVSAAASSTFITEEQQHSNALAKRDELDLFFDFLKKKMQCFSRTQITHIQMEFLNCVMRQEVAEQDPKD</sequence>
<dbReference type="Proteomes" id="UP000504634">
    <property type="component" value="Unplaced"/>
</dbReference>
<accession>A0A6J2TSH6</accession>
<proteinExistence type="predicted"/>
<dbReference type="RefSeq" id="XP_030379026.1">
    <property type="nucleotide sequence ID" value="XM_030523166.1"/>
</dbReference>
<evidence type="ECO:0000313" key="3">
    <source>
        <dbReference type="Proteomes" id="UP000504634"/>
    </source>
</evidence>
<feature type="region of interest" description="Disordered" evidence="1">
    <location>
        <begin position="192"/>
        <end position="220"/>
    </location>
</feature>
<evidence type="ECO:0000259" key="2">
    <source>
        <dbReference type="PROSITE" id="PS51029"/>
    </source>
</evidence>
<dbReference type="PANTHER" id="PTHR23009:SF2">
    <property type="entry name" value="HISTIDINE-RICH CARBOXYL TERMINUS PROTEIN 1"/>
    <property type="match status" value="1"/>
</dbReference>
<evidence type="ECO:0000313" key="6">
    <source>
        <dbReference type="RefSeq" id="XP_030379029.1"/>
    </source>
</evidence>
<name>A0A6J2TSH6_DROLE</name>
<keyword evidence="3" id="KW-1185">Reference proteome</keyword>
<feature type="region of interest" description="Disordered" evidence="1">
    <location>
        <begin position="141"/>
        <end position="166"/>
    </location>
</feature>
<dbReference type="RefSeq" id="XP_030379028.1">
    <property type="nucleotide sequence ID" value="XM_030523168.1"/>
</dbReference>
<dbReference type="OrthoDB" id="6159213at2759"/>
<dbReference type="SMART" id="SM00595">
    <property type="entry name" value="MADF"/>
    <property type="match status" value="1"/>
</dbReference>
<feature type="domain" description="MADF" evidence="2">
    <location>
        <begin position="22"/>
        <end position="111"/>
    </location>
</feature>
<feature type="compositionally biased region" description="Acidic residues" evidence="1">
    <location>
        <begin position="142"/>
        <end position="153"/>
    </location>
</feature>
<dbReference type="Pfam" id="PF10545">
    <property type="entry name" value="MADF_DNA_bdg"/>
    <property type="match status" value="1"/>
</dbReference>
<organism evidence="3 6">
    <name type="scientific">Drosophila lebanonensis</name>
    <name type="common">Fruit fly</name>
    <name type="synonym">Scaptodrosophila lebanonensis</name>
    <dbReference type="NCBI Taxonomy" id="7225"/>
    <lineage>
        <taxon>Eukaryota</taxon>
        <taxon>Metazoa</taxon>
        <taxon>Ecdysozoa</taxon>
        <taxon>Arthropoda</taxon>
        <taxon>Hexapoda</taxon>
        <taxon>Insecta</taxon>
        <taxon>Pterygota</taxon>
        <taxon>Neoptera</taxon>
        <taxon>Endopterygota</taxon>
        <taxon>Diptera</taxon>
        <taxon>Brachycera</taxon>
        <taxon>Muscomorpha</taxon>
        <taxon>Ephydroidea</taxon>
        <taxon>Drosophilidae</taxon>
        <taxon>Scaptodrosophila</taxon>
    </lineage>
</organism>
<dbReference type="PANTHER" id="PTHR23009">
    <property type="match status" value="1"/>
</dbReference>
<feature type="compositionally biased region" description="Basic residues" evidence="1">
    <location>
        <begin position="193"/>
        <end position="213"/>
    </location>
</feature>
<dbReference type="InterPro" id="IPR031506">
    <property type="entry name" value="HRCT1"/>
</dbReference>
<evidence type="ECO:0000256" key="1">
    <source>
        <dbReference type="SAM" id="MobiDB-lite"/>
    </source>
</evidence>
<dbReference type="GeneID" id="115627486"/>
<protein>
    <submittedName>
        <fullName evidence="4 5">Uncharacterized protein LOC115627486</fullName>
    </submittedName>
</protein>
<evidence type="ECO:0000313" key="4">
    <source>
        <dbReference type="RefSeq" id="XP_030379026.1"/>
    </source>
</evidence>
<dbReference type="PROSITE" id="PS51029">
    <property type="entry name" value="MADF"/>
    <property type="match status" value="1"/>
</dbReference>
<dbReference type="InterPro" id="IPR006578">
    <property type="entry name" value="MADF-dom"/>
</dbReference>
<gene>
    <name evidence="4 5 6" type="primary">LOC115627486</name>
</gene>